<dbReference type="InterPro" id="IPR038763">
    <property type="entry name" value="DHH_sf"/>
</dbReference>
<accession>K2FZ10</accession>
<dbReference type="EMBL" id="AMFJ01000362">
    <property type="protein sequence ID" value="EKE28153.1"/>
    <property type="molecule type" value="Genomic_DNA"/>
</dbReference>
<sequence length="326" mass="38472">MTKIYNQIHEKIKESKNIALVSHKFPDGDTLGSVTALYEIIMTNFDSKNVDIVNLDWVAEKLSFLSNSEKVINRFDYEKYDLCIFLDIANIILAWYGEKKDFPVKCLVNIDHHESNISYWDINLIETNKPSTTAVLYDYFVVMGYKINKNIATSLLTWIYTDTWAFIYSNVNPETFKASAELLDLWGNINIITSNFFLNNTFAFVKLLKLVMKRLKISWDWVGFSYLKKEDILESGCKYEEMDWVVWRMNMLDNVKYVCFLYEKGWLVKGSLRTTRDDVDLTQYAKTYNWWWHKKACGFTLEWNIAISESNKIYVDCIDNSIINFY</sequence>
<dbReference type="Gene3D" id="3.90.1640.10">
    <property type="entry name" value="inorganic pyrophosphatase (n-terminal core)"/>
    <property type="match status" value="1"/>
</dbReference>
<dbReference type="AlphaFoldDB" id="K2FZ10"/>
<gene>
    <name evidence="2" type="ORF">ACD_3C00088G0014</name>
</gene>
<dbReference type="Pfam" id="PF01368">
    <property type="entry name" value="DHH"/>
    <property type="match status" value="1"/>
</dbReference>
<reference evidence="2" key="1">
    <citation type="journal article" date="2012" name="Science">
        <title>Fermentation, hydrogen, and sulfur metabolism in multiple uncultivated bacterial phyla.</title>
        <authorList>
            <person name="Wrighton K.C."/>
            <person name="Thomas B.C."/>
            <person name="Sharon I."/>
            <person name="Miller C.S."/>
            <person name="Castelle C.J."/>
            <person name="VerBerkmoes N.C."/>
            <person name="Wilkins M.J."/>
            <person name="Hettich R.L."/>
            <person name="Lipton M.S."/>
            <person name="Williams K.H."/>
            <person name="Long P.E."/>
            <person name="Banfield J.F."/>
        </authorList>
    </citation>
    <scope>NUCLEOTIDE SEQUENCE [LARGE SCALE GENOMIC DNA]</scope>
</reference>
<dbReference type="PANTHER" id="PTHR47618">
    <property type="entry name" value="BIFUNCTIONAL OLIGORIBONUCLEASE AND PAP PHOSPHATASE NRNA"/>
    <property type="match status" value="1"/>
</dbReference>
<organism evidence="2">
    <name type="scientific">uncultured bacterium</name>
    <name type="common">gcode 4</name>
    <dbReference type="NCBI Taxonomy" id="1234023"/>
    <lineage>
        <taxon>Bacteria</taxon>
        <taxon>environmental samples</taxon>
    </lineage>
</organism>
<dbReference type="Gene3D" id="3.10.310.30">
    <property type="match status" value="1"/>
</dbReference>
<dbReference type="InterPro" id="IPR001667">
    <property type="entry name" value="DDH_dom"/>
</dbReference>
<dbReference type="PANTHER" id="PTHR47618:SF1">
    <property type="entry name" value="BIFUNCTIONAL OLIGORIBONUCLEASE AND PAP PHOSPHATASE NRNA"/>
    <property type="match status" value="1"/>
</dbReference>
<evidence type="ECO:0000259" key="1">
    <source>
        <dbReference type="Pfam" id="PF01368"/>
    </source>
</evidence>
<comment type="caution">
    <text evidence="2">The sequence shown here is derived from an EMBL/GenBank/DDBJ whole genome shotgun (WGS) entry which is preliminary data.</text>
</comment>
<dbReference type="SUPFAM" id="SSF64182">
    <property type="entry name" value="DHH phosphoesterases"/>
    <property type="match status" value="1"/>
</dbReference>
<name>K2FZ10_9BACT</name>
<evidence type="ECO:0000313" key="2">
    <source>
        <dbReference type="EMBL" id="EKE28153.1"/>
    </source>
</evidence>
<dbReference type="InterPro" id="IPR051319">
    <property type="entry name" value="Oligoribo/pAp-PDE_c-di-AMP_PDE"/>
</dbReference>
<proteinExistence type="predicted"/>
<feature type="domain" description="DDH" evidence="1">
    <location>
        <begin position="17"/>
        <end position="157"/>
    </location>
</feature>
<protein>
    <submittedName>
        <fullName evidence="2">Phosphoesterase protein</fullName>
    </submittedName>
</protein>